<dbReference type="EMBL" id="JXMU01000025">
    <property type="protein sequence ID" value="KPB00330.1"/>
    <property type="molecule type" value="Genomic_DNA"/>
</dbReference>
<dbReference type="PATRIC" id="fig|1514904.3.peg.2047"/>
<dbReference type="OrthoDB" id="4146344at2"/>
<feature type="domain" description="Putative DNA-binding" evidence="1">
    <location>
        <begin position="9"/>
        <end position="98"/>
    </location>
</feature>
<name>A0A0M9GL58_9HYPH</name>
<dbReference type="AlphaFoldDB" id="A0A0M9GL58"/>
<dbReference type="Proteomes" id="UP000038011">
    <property type="component" value="Unassembled WGS sequence"/>
</dbReference>
<dbReference type="Gene3D" id="1.10.150.690">
    <property type="entry name" value="DUF2063"/>
    <property type="match status" value="1"/>
</dbReference>
<sequence length="261" mass="28929">MTRDSYQTKAFAAGMLNPDAPRPGEVIGPNGKAANKRYDVYRNNVTVSLINAVADIYPAVQKIVGEEYFRAMAREYVRAHPPKSPLLFLYGQNFGDFIDGFEPAKKLPYLGDVARIERAWLTAYHAADLPPLDPAQLSLVEPERLAEICFQPHPASFIISSDYPAHDIFLMNRGFMELSKVDMDKPQALMMTRPQTDTRLILLNKSEHVFMNAILKGSSLGEAATLATEADANFDLNHNLQMLLATGATTQILLDSKGVSQ</sequence>
<organism evidence="2 3">
    <name type="scientific">Ahrensia marina</name>
    <dbReference type="NCBI Taxonomy" id="1514904"/>
    <lineage>
        <taxon>Bacteria</taxon>
        <taxon>Pseudomonadati</taxon>
        <taxon>Pseudomonadota</taxon>
        <taxon>Alphaproteobacteria</taxon>
        <taxon>Hyphomicrobiales</taxon>
        <taxon>Ahrensiaceae</taxon>
        <taxon>Ahrensia</taxon>
    </lineage>
</organism>
<accession>A0A0M9GL58</accession>
<proteinExistence type="predicted"/>
<dbReference type="STRING" id="1514904.SU32_14545"/>
<protein>
    <recommendedName>
        <fullName evidence="1">Putative DNA-binding domain-containing protein</fullName>
    </recommendedName>
</protein>
<gene>
    <name evidence="2" type="ORF">SU32_14545</name>
</gene>
<evidence type="ECO:0000313" key="2">
    <source>
        <dbReference type="EMBL" id="KPB00330.1"/>
    </source>
</evidence>
<evidence type="ECO:0000259" key="1">
    <source>
        <dbReference type="Pfam" id="PF09836"/>
    </source>
</evidence>
<comment type="caution">
    <text evidence="2">The sequence shown here is derived from an EMBL/GenBank/DDBJ whole genome shotgun (WGS) entry which is preliminary data.</text>
</comment>
<dbReference type="InterPro" id="IPR044922">
    <property type="entry name" value="DUF2063_N_sf"/>
</dbReference>
<keyword evidence="3" id="KW-1185">Reference proteome</keyword>
<dbReference type="Pfam" id="PF09836">
    <property type="entry name" value="DUF2063"/>
    <property type="match status" value="1"/>
</dbReference>
<evidence type="ECO:0000313" key="3">
    <source>
        <dbReference type="Proteomes" id="UP000038011"/>
    </source>
</evidence>
<reference evidence="2 3" key="1">
    <citation type="submission" date="2015-01" db="EMBL/GenBank/DDBJ databases">
        <title>Ahrensia donghaiensis sp. nov., a novel dimethylsulphoniopropionate-cleavage bacterium isolated from seawater and emended descriptions of the genus Ahrensia and Ahrensia kielensis.</title>
        <authorList>
            <person name="Liu J."/>
        </authorList>
    </citation>
    <scope>NUCLEOTIDE SEQUENCE [LARGE SCALE GENOMIC DNA]</scope>
    <source>
        <strain evidence="2 3">LZD062</strain>
    </source>
</reference>
<dbReference type="InterPro" id="IPR018640">
    <property type="entry name" value="DUF2063"/>
</dbReference>